<dbReference type="HOGENOM" id="CLU_970024_0_0_1"/>
<dbReference type="RefSeq" id="XP_007403572.1">
    <property type="nucleotide sequence ID" value="XM_007403510.1"/>
</dbReference>
<dbReference type="EMBL" id="GL883090">
    <property type="protein sequence ID" value="EGG12634.1"/>
    <property type="molecule type" value="Genomic_DNA"/>
</dbReference>
<dbReference type="Proteomes" id="UP000001072">
    <property type="component" value="Unassembled WGS sequence"/>
</dbReference>
<dbReference type="VEuPathDB" id="FungiDB:MELLADRAFT_101068"/>
<keyword evidence="3" id="KW-1185">Reference proteome</keyword>
<evidence type="ECO:0000256" key="1">
    <source>
        <dbReference type="SAM" id="MobiDB-lite"/>
    </source>
</evidence>
<dbReference type="InParanoid" id="F4R3I5"/>
<reference evidence="3" key="1">
    <citation type="journal article" date="2011" name="Proc. Natl. Acad. Sci. U.S.A.">
        <title>Obligate biotrophy features unraveled by the genomic analysis of rust fungi.</title>
        <authorList>
            <person name="Duplessis S."/>
            <person name="Cuomo C.A."/>
            <person name="Lin Y.-C."/>
            <person name="Aerts A."/>
            <person name="Tisserant E."/>
            <person name="Veneault-Fourrey C."/>
            <person name="Joly D.L."/>
            <person name="Hacquard S."/>
            <person name="Amselem J."/>
            <person name="Cantarel B.L."/>
            <person name="Chiu R."/>
            <person name="Coutinho P.M."/>
            <person name="Feau N."/>
            <person name="Field M."/>
            <person name="Frey P."/>
            <person name="Gelhaye E."/>
            <person name="Goldberg J."/>
            <person name="Grabherr M.G."/>
            <person name="Kodira C.D."/>
            <person name="Kohler A."/>
            <person name="Kuees U."/>
            <person name="Lindquist E.A."/>
            <person name="Lucas S.M."/>
            <person name="Mago R."/>
            <person name="Mauceli E."/>
            <person name="Morin E."/>
            <person name="Murat C."/>
            <person name="Pangilinan J.L."/>
            <person name="Park R."/>
            <person name="Pearson M."/>
            <person name="Quesneville H."/>
            <person name="Rouhier N."/>
            <person name="Sakthikumar S."/>
            <person name="Salamov A.A."/>
            <person name="Schmutz J."/>
            <person name="Selles B."/>
            <person name="Shapiro H."/>
            <person name="Tanguay P."/>
            <person name="Tuskan G.A."/>
            <person name="Henrissat B."/>
            <person name="Van de Peer Y."/>
            <person name="Rouze P."/>
            <person name="Ellis J.G."/>
            <person name="Dodds P.N."/>
            <person name="Schein J.E."/>
            <person name="Zhong S."/>
            <person name="Hamelin R.C."/>
            <person name="Grigoriev I.V."/>
            <person name="Szabo L.J."/>
            <person name="Martin F."/>
        </authorList>
    </citation>
    <scope>NUCLEOTIDE SEQUENCE [LARGE SCALE GENOMIC DNA]</scope>
    <source>
        <strain evidence="3">98AG31 / pathotype 3-4-7</strain>
    </source>
</reference>
<dbReference type="OrthoDB" id="10620329at2759"/>
<sequence length="287" mass="29991">MRATSLWGPPDVKPFPGALERSLSQQRASDKPVTHELDIDPNENSDGGIKLAGWKSTVHQSSVRAEAIHGRERSNSNVNSSSLPSNPASCDWSALRILRQSRRGQRNRTRTILAVVLLSNVATGSVIVYRNHSAATTLSDGSLPQAFSTPTPEPQFRSVDLIQRTPFFSPGGEIGGLQGANLYSNSPLVGGINPGLGLPLGAGIGPVGALGGGIGSPLGLTGSPAFANNQYGLPINRNNFESSGFNRGGNGFSNGYFGAGSGFQSRRSQASLLIAGLGVFNLMVLLV</sequence>
<organism evidence="3">
    <name type="scientific">Melampsora larici-populina (strain 98AG31 / pathotype 3-4-7)</name>
    <name type="common">Poplar leaf rust fungus</name>
    <dbReference type="NCBI Taxonomy" id="747676"/>
    <lineage>
        <taxon>Eukaryota</taxon>
        <taxon>Fungi</taxon>
        <taxon>Dikarya</taxon>
        <taxon>Basidiomycota</taxon>
        <taxon>Pucciniomycotina</taxon>
        <taxon>Pucciniomycetes</taxon>
        <taxon>Pucciniales</taxon>
        <taxon>Melampsoraceae</taxon>
        <taxon>Melampsora</taxon>
    </lineage>
</organism>
<gene>
    <name evidence="2" type="ORF">MELLADRAFT_101068</name>
</gene>
<evidence type="ECO:0000313" key="2">
    <source>
        <dbReference type="EMBL" id="EGG12634.1"/>
    </source>
</evidence>
<dbReference type="KEGG" id="mlr:MELLADRAFT_101068"/>
<feature type="compositionally biased region" description="Basic and acidic residues" evidence="1">
    <location>
        <begin position="28"/>
        <end position="38"/>
    </location>
</feature>
<dbReference type="GeneID" id="18921271"/>
<feature type="compositionally biased region" description="Low complexity" evidence="1">
    <location>
        <begin position="75"/>
        <end position="88"/>
    </location>
</feature>
<protein>
    <submittedName>
        <fullName evidence="2">Uncharacterized protein</fullName>
    </submittedName>
</protein>
<dbReference type="AlphaFoldDB" id="F4R3I5"/>
<feature type="region of interest" description="Disordered" evidence="1">
    <location>
        <begin position="62"/>
        <end position="88"/>
    </location>
</feature>
<feature type="region of interest" description="Disordered" evidence="1">
    <location>
        <begin position="1"/>
        <end position="46"/>
    </location>
</feature>
<evidence type="ECO:0000313" key="3">
    <source>
        <dbReference type="Proteomes" id="UP000001072"/>
    </source>
</evidence>
<proteinExistence type="predicted"/>
<accession>F4R3I5</accession>
<name>F4R3I5_MELLP</name>